<accession>A0AAF0DJ15</accession>
<protein>
    <submittedName>
        <fullName evidence="2">Uncharacterized protein</fullName>
    </submittedName>
</protein>
<evidence type="ECO:0000313" key="3">
    <source>
        <dbReference type="Proteomes" id="UP001219355"/>
    </source>
</evidence>
<reference evidence="2" key="1">
    <citation type="submission" date="2023-03" db="EMBL/GenBank/DDBJ databases">
        <title>Emydomyces testavorans Genome Sequence.</title>
        <authorList>
            <person name="Hoyer L."/>
        </authorList>
    </citation>
    <scope>NUCLEOTIDE SEQUENCE</scope>
    <source>
        <strain evidence="2">16-2883</strain>
    </source>
</reference>
<dbReference type="AlphaFoldDB" id="A0AAF0DJ15"/>
<feature type="compositionally biased region" description="Polar residues" evidence="1">
    <location>
        <begin position="12"/>
        <end position="23"/>
    </location>
</feature>
<keyword evidence="3" id="KW-1185">Reference proteome</keyword>
<sequence length="557" mass="61990">MFSQVAHWANKPTESSGLRSPSLGTPPAFAAQLTPYIKTRDEVLRIRRTLTLYLQAQVTLSNDTPVSHSTLCAPHNVVGIKRIPPEFGNGLRAQYLKALQANVAVRKEYDGLLEEINALTEKVGRCDTKESSDAQGQELQTYLSLLRSRQQLRKIQICQHFLDKLNAMEAAGPDYLDINRETKHICLLPKGLSAHQEGSRNTASQETQPDTLLHELERAVLVAKSQTDNEKRHLTMLKAHAQSRQGREPSICPQVRLKALMRTRDELVQWVENTLVASGMEDASVIEGEAQRREGRDGNESQVSRERLKAEIEQLYIAYLSARRKLLDAVSATSCLPMKSPFKAKHTASQYQESEQSSTDFSIVFPYVYENVSSILKAQRATTVQNALLSALLSKERWTAAKVLERLQNESHLLPEYPILARQPRFKHTVAAINSRSDIGGSPLTQTQASEIVTHAEAWAFASGAAHDTTKGHIDGQLAIGTEMAKSAEGTLRGIYEIMNQDYDDLVSPQDTTKESEEDIWTMDAKVFKGRTVSGRLDKRSKGPWSGLHGKVGVISD</sequence>
<dbReference type="Proteomes" id="UP001219355">
    <property type="component" value="Chromosome 2"/>
</dbReference>
<proteinExistence type="predicted"/>
<evidence type="ECO:0000256" key="1">
    <source>
        <dbReference type="SAM" id="MobiDB-lite"/>
    </source>
</evidence>
<evidence type="ECO:0000313" key="2">
    <source>
        <dbReference type="EMBL" id="WEW58492.1"/>
    </source>
</evidence>
<name>A0AAF0DJ15_9EURO</name>
<organism evidence="2 3">
    <name type="scientific">Emydomyces testavorans</name>
    <dbReference type="NCBI Taxonomy" id="2070801"/>
    <lineage>
        <taxon>Eukaryota</taxon>
        <taxon>Fungi</taxon>
        <taxon>Dikarya</taxon>
        <taxon>Ascomycota</taxon>
        <taxon>Pezizomycotina</taxon>
        <taxon>Eurotiomycetes</taxon>
        <taxon>Eurotiomycetidae</taxon>
        <taxon>Onygenales</taxon>
        <taxon>Nannizziopsiaceae</taxon>
        <taxon>Emydomyces</taxon>
    </lineage>
</organism>
<gene>
    <name evidence="2" type="ORF">PRK78_003960</name>
</gene>
<dbReference type="EMBL" id="CP120628">
    <property type="protein sequence ID" value="WEW58492.1"/>
    <property type="molecule type" value="Genomic_DNA"/>
</dbReference>
<feature type="region of interest" description="Disordered" evidence="1">
    <location>
        <begin position="1"/>
        <end position="24"/>
    </location>
</feature>